<dbReference type="Proteomes" id="UP000037507">
    <property type="component" value="Unassembled WGS sequence"/>
</dbReference>
<reference evidence="2" key="1">
    <citation type="submission" date="2017-04" db="EMBL/GenBank/DDBJ databases">
        <title>Unexpected and diverse lifestyles within the genus Limnohabitans.</title>
        <authorList>
            <person name="Kasalicky V."/>
            <person name="Mehrshad M."/>
            <person name="Andrei S.-A."/>
            <person name="Salcher M."/>
            <person name="Kratochvilova H."/>
            <person name="Simek K."/>
            <person name="Ghai R."/>
        </authorList>
    </citation>
    <scope>NUCLEOTIDE SEQUENCE [LARGE SCALE GENOMIC DNA]</scope>
    <source>
        <strain evidence="2">II-D5</strain>
    </source>
</reference>
<dbReference type="EMBL" id="LFYT02000001">
    <property type="protein sequence ID" value="PVE44527.1"/>
    <property type="molecule type" value="Genomic_DNA"/>
</dbReference>
<sequence length="74" mass="8131">MPNTSHLNEAHSRADESPAYWSIFLIGFGCLFVVVVLAKLVGVHWRDLLPGAEDAKSMSQGVKAAVYTFMSHII</sequence>
<protein>
    <recommendedName>
        <fullName evidence="4">Light-harvesting protein</fullName>
    </recommendedName>
</protein>
<dbReference type="STRING" id="1293045.H663_00900"/>
<keyword evidence="1" id="KW-1133">Transmembrane helix</keyword>
<dbReference type="RefSeq" id="WP_053168889.1">
    <property type="nucleotide sequence ID" value="NZ_LFYT02000001.1"/>
</dbReference>
<proteinExistence type="predicted"/>
<evidence type="ECO:0008006" key="4">
    <source>
        <dbReference type="Google" id="ProtNLM"/>
    </source>
</evidence>
<keyword evidence="1" id="KW-0472">Membrane</keyword>
<accession>A0A2T7UIP2</accession>
<evidence type="ECO:0000313" key="2">
    <source>
        <dbReference type="EMBL" id="PVE44527.1"/>
    </source>
</evidence>
<keyword evidence="3" id="KW-1185">Reference proteome</keyword>
<evidence type="ECO:0000313" key="3">
    <source>
        <dbReference type="Proteomes" id="UP000037507"/>
    </source>
</evidence>
<keyword evidence="1" id="KW-0812">Transmembrane</keyword>
<evidence type="ECO:0000256" key="1">
    <source>
        <dbReference type="SAM" id="Phobius"/>
    </source>
</evidence>
<gene>
    <name evidence="2" type="ORF">H663_000450</name>
</gene>
<dbReference type="OrthoDB" id="8911126at2"/>
<dbReference type="AlphaFoldDB" id="A0A2T7UIP2"/>
<organism evidence="2 3">
    <name type="scientific">Limnohabitans planktonicus II-D5</name>
    <dbReference type="NCBI Taxonomy" id="1293045"/>
    <lineage>
        <taxon>Bacteria</taxon>
        <taxon>Pseudomonadati</taxon>
        <taxon>Pseudomonadota</taxon>
        <taxon>Betaproteobacteria</taxon>
        <taxon>Burkholderiales</taxon>
        <taxon>Comamonadaceae</taxon>
        <taxon>Limnohabitans</taxon>
    </lineage>
</organism>
<feature type="transmembrane region" description="Helical" evidence="1">
    <location>
        <begin position="20"/>
        <end position="41"/>
    </location>
</feature>
<comment type="caution">
    <text evidence="2">The sequence shown here is derived from an EMBL/GenBank/DDBJ whole genome shotgun (WGS) entry which is preliminary data.</text>
</comment>
<name>A0A2T7UIP2_9BURK</name>